<dbReference type="OrthoDB" id="5513202at2"/>
<reference evidence="2 3" key="1">
    <citation type="submission" date="2019-08" db="EMBL/GenBank/DDBJ databases">
        <title>Bradymonadales sp. TMQ4.</title>
        <authorList>
            <person name="Liang Q."/>
        </authorList>
    </citation>
    <scope>NUCLEOTIDE SEQUENCE [LARGE SCALE GENOMIC DNA]</scope>
    <source>
        <strain evidence="2 3">TMQ4</strain>
    </source>
</reference>
<keyword evidence="3" id="KW-1185">Reference proteome</keyword>
<dbReference type="AlphaFoldDB" id="A0A5C6X6Q1"/>
<gene>
    <name evidence="2" type="ORF">FRC98_18690</name>
</gene>
<keyword evidence="1" id="KW-0732">Signal</keyword>
<protein>
    <submittedName>
        <fullName evidence="2">Uncharacterized protein</fullName>
    </submittedName>
</protein>
<sequence length="157" mass="16194">MMKRWMGLFAAVLLTFSLLGEQEAWAQRNTGLGVGVGSATVASGLSLKLPAGPTAFQLTAGCWGGCDGVAASLDLLFNMPAIASADVLTLAWNFGGGGALGVGDGGLGAGAAFVAGLEFHFQPVPVDLVLEWRPGLTILPDVDIELVNFGGHARWYF</sequence>
<evidence type="ECO:0000256" key="1">
    <source>
        <dbReference type="SAM" id="SignalP"/>
    </source>
</evidence>
<dbReference type="EMBL" id="VOSM01000013">
    <property type="protein sequence ID" value="TXD34435.1"/>
    <property type="molecule type" value="Genomic_DNA"/>
</dbReference>
<name>A0A5C6X6Q1_9DELT</name>
<accession>A0A5C6X6Q1</accession>
<organism evidence="2 3">
    <name type="scientific">Lujinxingia vulgaris</name>
    <dbReference type="NCBI Taxonomy" id="2600176"/>
    <lineage>
        <taxon>Bacteria</taxon>
        <taxon>Deltaproteobacteria</taxon>
        <taxon>Bradymonadales</taxon>
        <taxon>Lujinxingiaceae</taxon>
        <taxon>Lujinxingia</taxon>
    </lineage>
</organism>
<dbReference type="Proteomes" id="UP000321412">
    <property type="component" value="Unassembled WGS sequence"/>
</dbReference>
<feature type="chain" id="PRO_5022667722" evidence="1">
    <location>
        <begin position="27"/>
        <end position="157"/>
    </location>
</feature>
<evidence type="ECO:0000313" key="3">
    <source>
        <dbReference type="Proteomes" id="UP000321412"/>
    </source>
</evidence>
<dbReference type="RefSeq" id="WP_146982943.1">
    <property type="nucleotide sequence ID" value="NZ_VOSM01000013.1"/>
</dbReference>
<evidence type="ECO:0000313" key="2">
    <source>
        <dbReference type="EMBL" id="TXD34435.1"/>
    </source>
</evidence>
<comment type="caution">
    <text evidence="2">The sequence shown here is derived from an EMBL/GenBank/DDBJ whole genome shotgun (WGS) entry which is preliminary data.</text>
</comment>
<proteinExistence type="predicted"/>
<feature type="signal peptide" evidence="1">
    <location>
        <begin position="1"/>
        <end position="26"/>
    </location>
</feature>